<evidence type="ECO:0000313" key="9">
    <source>
        <dbReference type="RefSeq" id="XP_012884149.1"/>
    </source>
</evidence>
<dbReference type="PANTHER" id="PTHR45690">
    <property type="entry name" value="NACHT, LRR AND PYD DOMAINS-CONTAINING PROTEIN 12"/>
    <property type="match status" value="1"/>
</dbReference>
<sequence length="1120" mass="127693">MAVARPSSSSSFSFFSDFGLLLYLEELNNNEFNKFKLLLKDTVEPGCCPIPWSTLKKVKREELSNMMSKYYPGQQAWNVTLKIFDKMNLKTLSAKARAEINWAARAVRPVEIEVEPMEVEGGDQEPGPELVLTMCVFSPLGFILMEVGERTGYRHQMKEKFNRLLKNPLLKDPADISLEITPKERQILEHIFDVNVKTSKQPRTILIQGPAGVGKSTLMRKAMLEWAKGNLFQEKFTYVFYLNGREISQMKECSFAQLISRDWPPTEIAIETVLSQPSSLLFIVDSFEELNFAFEEPEFALCNDWTLEHPVSFLMSSLLRKVMLPQSILLVVTRLPASNRLPSLLKGERFVKILGMSEDSKIIYVQRYFRDRKLSTRAVNSLTKNEMLFNMCRVPVMCRMVCACLKQQMEKGENFITSCQTTTALFTYYISDLFAKVEGGSSSLPNEIQLRSLCHLAVEGVWAMTHVFYKDSLRKHELTKLDLSKFLDAKLLQKDPDVENCYVFTHLHIQEFLAAMFYLMKEDWEISDRSVPSCENVKLLLAHKSYQYSHLTHMKWFLFGLLNEHRVNQLEEILNFKMSLAIKRHILQWINILANSDSWQSQLDLMDLFHCLYEMQDEKFTTQVMRHFPDMVFNICEVSHLLVSSFCLKRCKLVKTLKVSVTTVFEKIFSKQLENTSWQMNHSQILHNWQIFCSVLHMSEQLKEMELSHSTLHEVPMRIFYQELSHPVCKLQKLLLRFVSLPVNCTDIFSFLLHSKTLIHLDLKGSNIGNNGVVVLCEVLENPQCILQSLSLEFCNLTSVCCPSIAKALSGSQSLIFLNLSANNLLDDGVKLLCKALESPTCCIEKLSLQRCGITEVSCKDLSMALITNQKLTHLCLAENVLGNNGVTPISVALLKPQCTLQSLVLRNCYFTSQGSRCLSISLLQNKSLTHLDMGSNRLEDEGVITLWNLIRKPSCNLQDLELNGCALSRACCLDLASSILNNPNLRSLDLGNNKLQNEGMQILCNALRYSCCNLESLGLEQCGLTSVCCEDLSSSLLNNQRLMKLNLSQNNLGSKGIRILCEVLRSPECKLQVLGLSKDSFDKQTQKLLEAVEVSNPHLVIKSYSNDNNEEDGSWWQCF</sequence>
<dbReference type="SUPFAM" id="SSF52047">
    <property type="entry name" value="RNI-like"/>
    <property type="match status" value="1"/>
</dbReference>
<feature type="domain" description="NACHT" evidence="7">
    <location>
        <begin position="203"/>
        <end position="407"/>
    </location>
</feature>
<keyword evidence="5" id="KW-0067">ATP-binding</keyword>
<dbReference type="InterPro" id="IPR004020">
    <property type="entry name" value="DAPIN"/>
</dbReference>
<dbReference type="SMART" id="SM00368">
    <property type="entry name" value="LRR_RI"/>
    <property type="match status" value="10"/>
</dbReference>
<dbReference type="CDD" id="cd08320">
    <property type="entry name" value="Pyrin_NALPs"/>
    <property type="match status" value="1"/>
</dbReference>
<dbReference type="Gene3D" id="3.40.50.300">
    <property type="entry name" value="P-loop containing nucleotide triphosphate hydrolases"/>
    <property type="match status" value="1"/>
</dbReference>
<dbReference type="PROSITE" id="PS50824">
    <property type="entry name" value="DAPIN"/>
    <property type="match status" value="1"/>
</dbReference>
<dbReference type="InterPro" id="IPR050637">
    <property type="entry name" value="NLRP_innate_immun_reg"/>
</dbReference>
<dbReference type="AlphaFoldDB" id="A0A1S3G7B0"/>
<gene>
    <name evidence="9" type="primary">Nlrp14</name>
</gene>
<dbReference type="FunFam" id="3.40.50.300:FF:000442">
    <property type="entry name" value="NACHT, LRR and PYD domains-containing protein 3"/>
    <property type="match status" value="1"/>
</dbReference>
<keyword evidence="8" id="KW-1185">Reference proteome</keyword>
<dbReference type="InterPro" id="IPR007111">
    <property type="entry name" value="NACHT_NTPase"/>
</dbReference>
<dbReference type="Pfam" id="PF17779">
    <property type="entry name" value="WHD_NOD2"/>
    <property type="match status" value="1"/>
</dbReference>
<dbReference type="SUPFAM" id="SSF47986">
    <property type="entry name" value="DEATH domain"/>
    <property type="match status" value="1"/>
</dbReference>
<dbReference type="Pfam" id="PF13516">
    <property type="entry name" value="LRR_6"/>
    <property type="match status" value="5"/>
</dbReference>
<dbReference type="Gene3D" id="1.10.533.10">
    <property type="entry name" value="Death Domain, Fas"/>
    <property type="match status" value="1"/>
</dbReference>
<feature type="domain" description="Pyrin" evidence="6">
    <location>
        <begin position="20"/>
        <end position="102"/>
    </location>
</feature>
<dbReference type="OrthoDB" id="120976at2759"/>
<dbReference type="GO" id="GO:0050727">
    <property type="term" value="P:regulation of inflammatory response"/>
    <property type="evidence" value="ECO:0007669"/>
    <property type="project" value="TreeGrafter"/>
</dbReference>
<dbReference type="Pfam" id="PF17776">
    <property type="entry name" value="NLRC4_HD2"/>
    <property type="match status" value="1"/>
</dbReference>
<dbReference type="RefSeq" id="XP_012884149.1">
    <property type="nucleotide sequence ID" value="XM_013028695.1"/>
</dbReference>
<dbReference type="Proteomes" id="UP000081671">
    <property type="component" value="Unplaced"/>
</dbReference>
<evidence type="ECO:0000256" key="4">
    <source>
        <dbReference type="ARBA" id="ARBA00022741"/>
    </source>
</evidence>
<dbReference type="InterPro" id="IPR001611">
    <property type="entry name" value="Leu-rich_rpt"/>
</dbReference>
<dbReference type="Gene3D" id="3.80.10.10">
    <property type="entry name" value="Ribonuclease Inhibitor"/>
    <property type="match status" value="1"/>
</dbReference>
<keyword evidence="2" id="KW-0433">Leucine-rich repeat</keyword>
<keyword evidence="3" id="KW-0677">Repeat</keyword>
<evidence type="ECO:0000256" key="2">
    <source>
        <dbReference type="ARBA" id="ARBA00022614"/>
    </source>
</evidence>
<evidence type="ECO:0000259" key="6">
    <source>
        <dbReference type="PROSITE" id="PS50824"/>
    </source>
</evidence>
<dbReference type="InterPro" id="IPR011029">
    <property type="entry name" value="DEATH-like_dom_sf"/>
</dbReference>
<dbReference type="PROSITE" id="PS50837">
    <property type="entry name" value="NACHT"/>
    <property type="match status" value="1"/>
</dbReference>
<dbReference type="Pfam" id="PF05729">
    <property type="entry name" value="NACHT"/>
    <property type="match status" value="1"/>
</dbReference>
<dbReference type="GO" id="GO:0005737">
    <property type="term" value="C:cytoplasm"/>
    <property type="evidence" value="ECO:0007669"/>
    <property type="project" value="TreeGrafter"/>
</dbReference>
<dbReference type="InterPro" id="IPR032675">
    <property type="entry name" value="LRR_dom_sf"/>
</dbReference>
<evidence type="ECO:0000256" key="3">
    <source>
        <dbReference type="ARBA" id="ARBA00022737"/>
    </source>
</evidence>
<evidence type="ECO:0000313" key="8">
    <source>
        <dbReference type="Proteomes" id="UP000081671"/>
    </source>
</evidence>
<dbReference type="InterPro" id="IPR041075">
    <property type="entry name" value="NOD1/2_WH"/>
</dbReference>
<dbReference type="InterPro" id="IPR027417">
    <property type="entry name" value="P-loop_NTPase"/>
</dbReference>
<accession>A0A1S3G7B0</accession>
<dbReference type="InParanoid" id="A0A1S3G7B0"/>
<evidence type="ECO:0000259" key="7">
    <source>
        <dbReference type="PROSITE" id="PS50837"/>
    </source>
</evidence>
<evidence type="ECO:0000256" key="5">
    <source>
        <dbReference type="ARBA" id="ARBA00022840"/>
    </source>
</evidence>
<reference evidence="9" key="1">
    <citation type="submission" date="2025-08" db="UniProtKB">
        <authorList>
            <consortium name="RefSeq"/>
        </authorList>
    </citation>
    <scope>IDENTIFICATION</scope>
    <source>
        <tissue evidence="9">Kidney</tissue>
    </source>
</reference>
<dbReference type="KEGG" id="dord:105995032"/>
<keyword evidence="4" id="KW-0547">Nucleotide-binding</keyword>
<dbReference type="SMART" id="SM01289">
    <property type="entry name" value="PYRIN"/>
    <property type="match status" value="1"/>
</dbReference>
<protein>
    <submittedName>
        <fullName evidence="9">NACHT, LRR and PYD domains-containing protein 14</fullName>
    </submittedName>
</protein>
<organism evidence="8 9">
    <name type="scientific">Dipodomys ordii</name>
    <name type="common">Ord's kangaroo rat</name>
    <dbReference type="NCBI Taxonomy" id="10020"/>
    <lineage>
        <taxon>Eukaryota</taxon>
        <taxon>Metazoa</taxon>
        <taxon>Chordata</taxon>
        <taxon>Craniata</taxon>
        <taxon>Vertebrata</taxon>
        <taxon>Euteleostomi</taxon>
        <taxon>Mammalia</taxon>
        <taxon>Eutheria</taxon>
        <taxon>Euarchontoglires</taxon>
        <taxon>Glires</taxon>
        <taxon>Rodentia</taxon>
        <taxon>Castorimorpha</taxon>
        <taxon>Heteromyidae</taxon>
        <taxon>Dipodomyinae</taxon>
        <taxon>Dipodomys</taxon>
    </lineage>
</organism>
<dbReference type="PANTHER" id="PTHR45690:SF15">
    <property type="entry name" value="NACHT, LRR AND PYD DOMAINS-CONTAINING PROTEIN 14"/>
    <property type="match status" value="1"/>
</dbReference>
<name>A0A1S3G7B0_DIPOR</name>
<evidence type="ECO:0000256" key="1">
    <source>
        <dbReference type="ARBA" id="ARBA00008665"/>
    </source>
</evidence>
<dbReference type="InterPro" id="IPR041267">
    <property type="entry name" value="NLRP_HD2"/>
</dbReference>
<proteinExistence type="inferred from homology"/>
<comment type="similarity">
    <text evidence="1">Belongs to the NLRP family.</text>
</comment>
<dbReference type="Pfam" id="PF02758">
    <property type="entry name" value="PYRIN"/>
    <property type="match status" value="1"/>
</dbReference>
<dbReference type="SUPFAM" id="SSF52540">
    <property type="entry name" value="P-loop containing nucleoside triphosphate hydrolases"/>
    <property type="match status" value="1"/>
</dbReference>
<dbReference type="GO" id="GO:0005524">
    <property type="term" value="F:ATP binding"/>
    <property type="evidence" value="ECO:0007669"/>
    <property type="project" value="UniProtKB-KW"/>
</dbReference>
<dbReference type="CTD" id="338323"/>
<dbReference type="GeneID" id="105995032"/>